<evidence type="ECO:0000313" key="1">
    <source>
        <dbReference type="EMBL" id="GBG94840.1"/>
    </source>
</evidence>
<reference evidence="1 2" key="1">
    <citation type="journal article" date="2019" name="Int. J. Syst. Evol. Microbiol.">
        <title>Lactobacillus salitolerans sp. nov., a novel lactic acid bacterium isolated from spent mushroom substrates.</title>
        <authorList>
            <person name="Tohno M."/>
            <person name="Tanizawa Y."/>
            <person name="Kojima Y."/>
            <person name="Sakamoto M."/>
            <person name="Nakamura Y."/>
            <person name="Ohkuma M."/>
            <person name="Kobayashi H."/>
        </authorList>
    </citation>
    <scope>NUCLEOTIDE SEQUENCE [LARGE SCALE GENOMIC DNA]</scope>
    <source>
        <strain evidence="1 2">YK43</strain>
    </source>
</reference>
<evidence type="ECO:0008006" key="3">
    <source>
        <dbReference type="Google" id="ProtNLM"/>
    </source>
</evidence>
<keyword evidence="2" id="KW-1185">Reference proteome</keyword>
<dbReference type="RefSeq" id="WP_033572650.1">
    <property type="nucleotide sequence ID" value="NZ_BFFP01000019.1"/>
</dbReference>
<sequence length="68" mass="7769">MDKSFVCYQDLMALGFKQHTARNIIRQAKQRMVQKGYPLYLNRNLGRVPRSVVESILGSPMNGAVENE</sequence>
<dbReference type="InterPro" id="IPR021512">
    <property type="entry name" value="DUF3173"/>
</dbReference>
<proteinExistence type="predicted"/>
<protein>
    <recommendedName>
        <fullName evidence="3">DUF3173 domain-containing protein</fullName>
    </recommendedName>
</protein>
<dbReference type="OrthoDB" id="1915051at2"/>
<gene>
    <name evidence="1" type="ORF">LFYK43_12990</name>
</gene>
<dbReference type="EMBL" id="BFFP01000019">
    <property type="protein sequence ID" value="GBG94840.1"/>
    <property type="molecule type" value="Genomic_DNA"/>
</dbReference>
<accession>A0A401ITH0</accession>
<dbReference type="AlphaFoldDB" id="A0A401ITH0"/>
<dbReference type="Pfam" id="PF11372">
    <property type="entry name" value="DUF3173"/>
    <property type="match status" value="1"/>
</dbReference>
<name>A0A401ITH0_9LACO</name>
<dbReference type="Proteomes" id="UP000286848">
    <property type="component" value="Unassembled WGS sequence"/>
</dbReference>
<organism evidence="1 2">
    <name type="scientific">Ligilactobacillus salitolerans</name>
    <dbReference type="NCBI Taxonomy" id="1808352"/>
    <lineage>
        <taxon>Bacteria</taxon>
        <taxon>Bacillati</taxon>
        <taxon>Bacillota</taxon>
        <taxon>Bacilli</taxon>
        <taxon>Lactobacillales</taxon>
        <taxon>Lactobacillaceae</taxon>
        <taxon>Ligilactobacillus</taxon>
    </lineage>
</organism>
<evidence type="ECO:0000313" key="2">
    <source>
        <dbReference type="Proteomes" id="UP000286848"/>
    </source>
</evidence>
<comment type="caution">
    <text evidence="1">The sequence shown here is derived from an EMBL/GenBank/DDBJ whole genome shotgun (WGS) entry which is preliminary data.</text>
</comment>